<dbReference type="InterPro" id="IPR035069">
    <property type="entry name" value="TTHA1013/TTHA0281-like"/>
</dbReference>
<dbReference type="InterPro" id="IPR031807">
    <property type="entry name" value="HicB-like"/>
</dbReference>
<evidence type="ECO:0000259" key="1">
    <source>
        <dbReference type="Pfam" id="PF15919"/>
    </source>
</evidence>
<evidence type="ECO:0000313" key="2">
    <source>
        <dbReference type="EMBL" id="MDZ5596968.1"/>
    </source>
</evidence>
<feature type="domain" description="HicB-like antitoxin of toxin-antitoxin system" evidence="1">
    <location>
        <begin position="13"/>
        <end position="85"/>
    </location>
</feature>
<organism evidence="2 3">
    <name type="scientific">Enterococcus cecorum</name>
    <dbReference type="NCBI Taxonomy" id="44008"/>
    <lineage>
        <taxon>Bacteria</taxon>
        <taxon>Bacillati</taxon>
        <taxon>Bacillota</taxon>
        <taxon>Bacilli</taxon>
        <taxon>Lactobacillales</taxon>
        <taxon>Enterococcaceae</taxon>
        <taxon>Enterococcus</taxon>
    </lineage>
</organism>
<dbReference type="RefSeq" id="WP_322378546.1">
    <property type="nucleotide sequence ID" value="NZ_JAXOGJ010000001.1"/>
</dbReference>
<dbReference type="EMBL" id="JAXOGL010000002">
    <property type="protein sequence ID" value="MDZ5596968.1"/>
    <property type="molecule type" value="Genomic_DNA"/>
</dbReference>
<evidence type="ECO:0000313" key="3">
    <source>
        <dbReference type="Proteomes" id="UP001290582"/>
    </source>
</evidence>
<dbReference type="Proteomes" id="UP001290582">
    <property type="component" value="Unassembled WGS sequence"/>
</dbReference>
<dbReference type="Pfam" id="PF15919">
    <property type="entry name" value="HicB_lk_antitox"/>
    <property type="match status" value="1"/>
</dbReference>
<comment type="caution">
    <text evidence="2">The sequence shown here is derived from an EMBL/GenBank/DDBJ whole genome shotgun (WGS) entry which is preliminary data.</text>
</comment>
<protein>
    <submittedName>
        <fullName evidence="2">Type II toxin-antitoxin system HicB family antitoxin</fullName>
    </submittedName>
</protein>
<sequence length="123" mass="13878">MLFYLAVFTQGERYITVTFPDIPSAITQGKTQEEALEMAQEVLGFALEDYEKYPKASDIVELQKQHPESTIAVIGIDMAAYNRKYHSKKAPLCSKKLSKKCLNCYDYLVPNRRSPASPKPGTI</sequence>
<name>A0AAW9JIG4_9ENTE</name>
<dbReference type="SUPFAM" id="SSF143100">
    <property type="entry name" value="TTHA1013/TTHA0281-like"/>
    <property type="match status" value="1"/>
</dbReference>
<dbReference type="AlphaFoldDB" id="A0AAW9JIG4"/>
<accession>A0AAW9JIG4</accession>
<proteinExistence type="predicted"/>
<dbReference type="Gene3D" id="3.30.160.250">
    <property type="match status" value="1"/>
</dbReference>
<gene>
    <name evidence="2" type="ORF">U1294_01830</name>
</gene>
<reference evidence="2" key="1">
    <citation type="submission" date="2023-12" db="EMBL/GenBank/DDBJ databases">
        <title>Molecular genomic analyses of Enterococcus cecorum from sepsis oubreaks in broilers.</title>
        <authorList>
            <person name="Rhoads D."/>
            <person name="Alrubaye A."/>
        </authorList>
    </citation>
    <scope>NUCLEOTIDE SEQUENCE</scope>
    <source>
        <strain evidence="2">1755</strain>
    </source>
</reference>